<dbReference type="CDD" id="cd16040">
    <property type="entry name" value="SPRY_PRY_SNTX"/>
    <property type="match status" value="1"/>
</dbReference>
<evidence type="ECO:0000313" key="13">
    <source>
        <dbReference type="Proteomes" id="UP000316079"/>
    </source>
</evidence>
<feature type="compositionally biased region" description="Basic and acidic residues" evidence="8">
    <location>
        <begin position="322"/>
        <end position="343"/>
    </location>
</feature>
<dbReference type="Gene3D" id="4.10.830.40">
    <property type="match status" value="1"/>
</dbReference>
<dbReference type="SMART" id="SM00336">
    <property type="entry name" value="BBOX"/>
    <property type="match status" value="1"/>
</dbReference>
<dbReference type="InterPro" id="IPR003877">
    <property type="entry name" value="SPRY_dom"/>
</dbReference>
<dbReference type="PROSITE" id="PS50188">
    <property type="entry name" value="B302_SPRY"/>
    <property type="match status" value="1"/>
</dbReference>
<feature type="coiled-coil region" evidence="7">
    <location>
        <begin position="206"/>
        <end position="281"/>
    </location>
</feature>
<keyword evidence="3 6" id="KW-0863">Zinc-finger</keyword>
<dbReference type="InterPro" id="IPR013320">
    <property type="entry name" value="ConA-like_dom_sf"/>
</dbReference>
<dbReference type="SMART" id="SM00184">
    <property type="entry name" value="RING"/>
    <property type="match status" value="1"/>
</dbReference>
<protein>
    <recommendedName>
        <fullName evidence="14">RING-type E3 ubiquitin transferase</fullName>
    </recommendedName>
</protein>
<dbReference type="InterPro" id="IPR051051">
    <property type="entry name" value="E3_ubiq-ligase_TRIM/RNF"/>
</dbReference>
<dbReference type="InterPro" id="IPR003879">
    <property type="entry name" value="Butyrophylin_SPRY"/>
</dbReference>
<dbReference type="EMBL" id="SRMA01026231">
    <property type="protein sequence ID" value="TRY86283.1"/>
    <property type="molecule type" value="Genomic_DNA"/>
</dbReference>
<dbReference type="Pfam" id="PF13765">
    <property type="entry name" value="PRY"/>
    <property type="match status" value="1"/>
</dbReference>
<accession>A0A553Q8M8</accession>
<keyword evidence="5" id="KW-0391">Immunity</keyword>
<dbReference type="PROSITE" id="PS50089">
    <property type="entry name" value="ZF_RING_2"/>
    <property type="match status" value="1"/>
</dbReference>
<keyword evidence="2" id="KW-0479">Metal-binding</keyword>
<dbReference type="InterPro" id="IPR013083">
    <property type="entry name" value="Znf_RING/FYVE/PHD"/>
</dbReference>
<sequence length="671" mass="76565">MISNEEQGITLYLEIFGPVFLPDEMGEASNSSTETQLSCSICLELLKDPVTIPCGHSYCMDCIRNCWKEKRNSSNYKCPQCRQSFSPRPALNKNVVMAEMVENLNKRELEMAQNFAGPGDMECDVCKEKKLKAVKACLVCLQSYCQAHLEGHEEFHSGKHKTIEAPERLKEMICPKHEKPLDIFCRTDQLCICYVCTVDEHKSHDTVAAEAECTETQKQLEDIQRKSQQQIQECVMRIQGLKETLKNKKETAARTQTKGLLKQLEKETDDLKMKSTELEKLSPSDHIHFLQVFRSLVSKMESSDQLVKEITLLCPDDLETSVSEKLDKEDEKKTSERSEEPRSKHPPIPPPKPTQLQHLPSTLPKPFRLNLPPPLPAPLQYISTSSPTIFQSPKLTSPPPLPPPLHSITPSRLPPPLGVTSELQPQTEWKPQLLDEHYSWPCHATAESADWGYQYYGLDSDVTDEDVRKSVSRLKEKVEQFCKEVMEGDEAPDFIPLSLDRNTVNKCLCLSEGDTVATYTDTQQLYPDHPERFQNCSEVLSRERVCGRCYWELELSSSNSLLGVGIAVSYKSIRRKGTREECGFGFNDQSWKLYCTKSRFFFRHNNKRTDLPEDLISSRIGVYVDERAGILSFFRISDTMILIHREQITFTQPLFAGFWLDSGSRIKICCS</sequence>
<dbReference type="InterPro" id="IPR017907">
    <property type="entry name" value="Znf_RING_CS"/>
</dbReference>
<evidence type="ECO:0000259" key="11">
    <source>
        <dbReference type="PROSITE" id="PS50188"/>
    </source>
</evidence>
<evidence type="ECO:0000256" key="6">
    <source>
        <dbReference type="PROSITE-ProRule" id="PRU00024"/>
    </source>
</evidence>
<evidence type="ECO:0000259" key="10">
    <source>
        <dbReference type="PROSITE" id="PS50119"/>
    </source>
</evidence>
<name>A0A553Q8M8_9TELE</name>
<dbReference type="SUPFAM" id="SSF57845">
    <property type="entry name" value="B-box zinc-binding domain"/>
    <property type="match status" value="1"/>
</dbReference>
<dbReference type="Gene3D" id="3.30.160.60">
    <property type="entry name" value="Classic Zinc Finger"/>
    <property type="match status" value="1"/>
</dbReference>
<dbReference type="GO" id="GO:0005737">
    <property type="term" value="C:cytoplasm"/>
    <property type="evidence" value="ECO:0007669"/>
    <property type="project" value="UniProtKB-ARBA"/>
</dbReference>
<dbReference type="GO" id="GO:0045087">
    <property type="term" value="P:innate immune response"/>
    <property type="evidence" value="ECO:0007669"/>
    <property type="project" value="UniProtKB-KW"/>
</dbReference>
<evidence type="ECO:0000259" key="9">
    <source>
        <dbReference type="PROSITE" id="PS50089"/>
    </source>
</evidence>
<evidence type="ECO:0000256" key="4">
    <source>
        <dbReference type="ARBA" id="ARBA00022833"/>
    </source>
</evidence>
<dbReference type="PROSITE" id="PS00518">
    <property type="entry name" value="ZF_RING_1"/>
    <property type="match status" value="1"/>
</dbReference>
<evidence type="ECO:0000256" key="3">
    <source>
        <dbReference type="ARBA" id="ARBA00022771"/>
    </source>
</evidence>
<dbReference type="SMART" id="SM00589">
    <property type="entry name" value="PRY"/>
    <property type="match status" value="1"/>
</dbReference>
<dbReference type="Pfam" id="PF25600">
    <property type="entry name" value="TRIM_CC"/>
    <property type="match status" value="1"/>
</dbReference>
<dbReference type="InterPro" id="IPR058030">
    <property type="entry name" value="TRIM8/14/16/25/29/45/65_CC"/>
</dbReference>
<keyword evidence="1" id="KW-0399">Innate immunity</keyword>
<dbReference type="InterPro" id="IPR000315">
    <property type="entry name" value="Znf_B-box"/>
</dbReference>
<reference evidence="12 13" key="1">
    <citation type="journal article" date="2019" name="Sci. Data">
        <title>Hybrid genome assembly and annotation of Danionella translucida.</title>
        <authorList>
            <person name="Kadobianskyi M."/>
            <person name="Schulze L."/>
            <person name="Schuelke M."/>
            <person name="Judkewitz B."/>
        </authorList>
    </citation>
    <scope>NUCLEOTIDE SEQUENCE [LARGE SCALE GENOMIC DNA]</scope>
    <source>
        <strain evidence="12 13">Bolton</strain>
    </source>
</reference>
<proteinExistence type="predicted"/>
<dbReference type="SUPFAM" id="SSF49899">
    <property type="entry name" value="Concanavalin A-like lectins/glucanases"/>
    <property type="match status" value="1"/>
</dbReference>
<evidence type="ECO:0000256" key="8">
    <source>
        <dbReference type="SAM" id="MobiDB-lite"/>
    </source>
</evidence>
<dbReference type="InterPro" id="IPR001841">
    <property type="entry name" value="Znf_RING"/>
</dbReference>
<dbReference type="OrthoDB" id="6105938at2759"/>
<evidence type="ECO:0000256" key="2">
    <source>
        <dbReference type="ARBA" id="ARBA00022723"/>
    </source>
</evidence>
<dbReference type="CDD" id="cd19769">
    <property type="entry name" value="Bbox2_TRIM16-like"/>
    <property type="match status" value="1"/>
</dbReference>
<evidence type="ECO:0000256" key="1">
    <source>
        <dbReference type="ARBA" id="ARBA00022588"/>
    </source>
</evidence>
<dbReference type="GO" id="GO:0008270">
    <property type="term" value="F:zinc ion binding"/>
    <property type="evidence" value="ECO:0007669"/>
    <property type="project" value="UniProtKB-KW"/>
</dbReference>
<dbReference type="Pfam" id="PF00622">
    <property type="entry name" value="SPRY"/>
    <property type="match status" value="1"/>
</dbReference>
<dbReference type="SUPFAM" id="SSF57850">
    <property type="entry name" value="RING/U-box"/>
    <property type="match status" value="1"/>
</dbReference>
<feature type="domain" description="B30.2/SPRY" evidence="11">
    <location>
        <begin position="477"/>
        <end position="671"/>
    </location>
</feature>
<comment type="caution">
    <text evidence="12">The sequence shown here is derived from an EMBL/GenBank/DDBJ whole genome shotgun (WGS) entry which is preliminary data.</text>
</comment>
<evidence type="ECO:0000256" key="7">
    <source>
        <dbReference type="SAM" id="Coils"/>
    </source>
</evidence>
<dbReference type="Gene3D" id="2.60.120.920">
    <property type="match status" value="1"/>
</dbReference>
<dbReference type="PROSITE" id="PS50119">
    <property type="entry name" value="ZF_BBOX"/>
    <property type="match status" value="1"/>
</dbReference>
<dbReference type="Proteomes" id="UP000316079">
    <property type="component" value="Unassembled WGS sequence"/>
</dbReference>
<keyword evidence="4" id="KW-0862">Zinc</keyword>
<dbReference type="STRING" id="623744.A0A553Q8M8"/>
<keyword evidence="13" id="KW-1185">Reference proteome</keyword>
<dbReference type="InterPro" id="IPR043136">
    <property type="entry name" value="B30.2/SPRY_sf"/>
</dbReference>
<feature type="region of interest" description="Disordered" evidence="8">
    <location>
        <begin position="321"/>
        <end position="370"/>
    </location>
</feature>
<evidence type="ECO:0008006" key="14">
    <source>
        <dbReference type="Google" id="ProtNLM"/>
    </source>
</evidence>
<dbReference type="Pfam" id="PF00643">
    <property type="entry name" value="zf-B_box"/>
    <property type="match status" value="1"/>
</dbReference>
<gene>
    <name evidence="12" type="ORF">DNTS_031521</name>
</gene>
<evidence type="ECO:0000313" key="12">
    <source>
        <dbReference type="EMBL" id="TRY86283.1"/>
    </source>
</evidence>
<dbReference type="SMART" id="SM00449">
    <property type="entry name" value="SPRY"/>
    <property type="match status" value="1"/>
</dbReference>
<evidence type="ECO:0000256" key="5">
    <source>
        <dbReference type="ARBA" id="ARBA00022859"/>
    </source>
</evidence>
<dbReference type="Pfam" id="PF15227">
    <property type="entry name" value="zf-C3HC4_4"/>
    <property type="match status" value="1"/>
</dbReference>
<keyword evidence="7" id="KW-0175">Coiled coil</keyword>
<dbReference type="AlphaFoldDB" id="A0A553Q8M8"/>
<dbReference type="PANTHER" id="PTHR25465">
    <property type="entry name" value="B-BOX DOMAIN CONTAINING"/>
    <property type="match status" value="1"/>
</dbReference>
<feature type="domain" description="B box-type" evidence="10">
    <location>
        <begin position="169"/>
        <end position="209"/>
    </location>
</feature>
<organism evidence="12 13">
    <name type="scientific">Danionella cerebrum</name>
    <dbReference type="NCBI Taxonomy" id="2873325"/>
    <lineage>
        <taxon>Eukaryota</taxon>
        <taxon>Metazoa</taxon>
        <taxon>Chordata</taxon>
        <taxon>Craniata</taxon>
        <taxon>Vertebrata</taxon>
        <taxon>Euteleostomi</taxon>
        <taxon>Actinopterygii</taxon>
        <taxon>Neopterygii</taxon>
        <taxon>Teleostei</taxon>
        <taxon>Ostariophysi</taxon>
        <taxon>Cypriniformes</taxon>
        <taxon>Danionidae</taxon>
        <taxon>Danioninae</taxon>
        <taxon>Danionella</taxon>
    </lineage>
</organism>
<dbReference type="Gene3D" id="3.30.40.10">
    <property type="entry name" value="Zinc/RING finger domain, C3HC4 (zinc finger)"/>
    <property type="match status" value="1"/>
</dbReference>
<dbReference type="PANTHER" id="PTHR25465:SF5">
    <property type="entry name" value="E3 UBIQUITIN_ISG15 LIGASE TRIM25-RELATED"/>
    <property type="match status" value="1"/>
</dbReference>
<feature type="domain" description="RING-type" evidence="9">
    <location>
        <begin position="39"/>
        <end position="82"/>
    </location>
</feature>
<dbReference type="InterPro" id="IPR001870">
    <property type="entry name" value="B30.2/SPRY"/>
</dbReference>
<dbReference type="PRINTS" id="PR01407">
    <property type="entry name" value="BUTYPHLNCDUF"/>
</dbReference>
<dbReference type="InterPro" id="IPR006574">
    <property type="entry name" value="PRY"/>
</dbReference>